<feature type="region of interest" description="Disordered" evidence="1">
    <location>
        <begin position="1"/>
        <end position="23"/>
    </location>
</feature>
<reference evidence="3 4" key="1">
    <citation type="journal article" date="2021" name="Elife">
        <title>Chloroplast acquisition without the gene transfer in kleptoplastic sea slugs, Plakobranchus ocellatus.</title>
        <authorList>
            <person name="Maeda T."/>
            <person name="Takahashi S."/>
            <person name="Yoshida T."/>
            <person name="Shimamura S."/>
            <person name="Takaki Y."/>
            <person name="Nagai Y."/>
            <person name="Toyoda A."/>
            <person name="Suzuki Y."/>
            <person name="Arimoto A."/>
            <person name="Ishii H."/>
            <person name="Satoh N."/>
            <person name="Nishiyama T."/>
            <person name="Hasebe M."/>
            <person name="Maruyama T."/>
            <person name="Minagawa J."/>
            <person name="Obokata J."/>
            <person name="Shigenobu S."/>
        </authorList>
    </citation>
    <scope>NUCLEOTIDE SEQUENCE [LARGE SCALE GENOMIC DNA]</scope>
</reference>
<keyword evidence="4" id="KW-1185">Reference proteome</keyword>
<protein>
    <submittedName>
        <fullName evidence="3">Ig domain protein group 2 domain protein</fullName>
    </submittedName>
</protein>
<dbReference type="Proteomes" id="UP000762676">
    <property type="component" value="Unassembled WGS sequence"/>
</dbReference>
<dbReference type="AlphaFoldDB" id="A0AAV4G4W0"/>
<feature type="domain" description="BIG2" evidence="2">
    <location>
        <begin position="284"/>
        <end position="362"/>
    </location>
</feature>
<accession>A0AAV4G4W0</accession>
<evidence type="ECO:0000256" key="1">
    <source>
        <dbReference type="SAM" id="MobiDB-lite"/>
    </source>
</evidence>
<dbReference type="InterPro" id="IPR003343">
    <property type="entry name" value="Big_2"/>
</dbReference>
<sequence length="375" mass="37629">MGETQQLTATFTPKNASDKTIKSWSSDKPGIATVDTNGLVTGVSAGTATITVTTNDGNKTATATVTVIAAQPGTTTPKIAVTGVSLNSVSDLERGKTKQLTANVTPSNASDKTIKSWSSNKPGIATVDPNGLVTGVSAGTATITVTTNDGNKTATATVTVIATQPGTTTPKIAVTGVSLSPNSVSNLEKGKTQQLTANVTPSNATDKTIKSWSSNNKRVATLRATVTPSNATNKTISWSSDNKTVATVSDKGLVTGVSAGTATITVTTNDGNKTATAKITVIAPVTGVSLSSNSVSDLERGKTKQLTATVTPSNATDKTISWSSDNKTVATVDPNGLVTGVSAGTATITVTTNDGNKTATATVTVIAPVTGGTGK</sequence>
<feature type="compositionally biased region" description="Polar residues" evidence="1">
    <location>
        <begin position="1"/>
        <end position="15"/>
    </location>
</feature>
<feature type="domain" description="BIG2" evidence="2">
    <location>
        <begin position="2"/>
        <end position="64"/>
    </location>
</feature>
<organism evidence="3 4">
    <name type="scientific">Elysia marginata</name>
    <dbReference type="NCBI Taxonomy" id="1093978"/>
    <lineage>
        <taxon>Eukaryota</taxon>
        <taxon>Metazoa</taxon>
        <taxon>Spiralia</taxon>
        <taxon>Lophotrochozoa</taxon>
        <taxon>Mollusca</taxon>
        <taxon>Gastropoda</taxon>
        <taxon>Heterobranchia</taxon>
        <taxon>Euthyneura</taxon>
        <taxon>Panpulmonata</taxon>
        <taxon>Sacoglossa</taxon>
        <taxon>Placobranchoidea</taxon>
        <taxon>Plakobranchidae</taxon>
        <taxon>Elysia</taxon>
    </lineage>
</organism>
<dbReference type="Pfam" id="PF02368">
    <property type="entry name" value="Big_2"/>
    <property type="match status" value="4"/>
</dbReference>
<dbReference type="Gene3D" id="2.60.40.1080">
    <property type="match status" value="5"/>
</dbReference>
<dbReference type="EMBL" id="BMAT01004790">
    <property type="protein sequence ID" value="GFR80783.1"/>
    <property type="molecule type" value="Genomic_DNA"/>
</dbReference>
<evidence type="ECO:0000313" key="4">
    <source>
        <dbReference type="Proteomes" id="UP000762676"/>
    </source>
</evidence>
<comment type="caution">
    <text evidence="3">The sequence shown here is derived from an EMBL/GenBank/DDBJ whole genome shotgun (WGS) entry which is preliminary data.</text>
</comment>
<dbReference type="SMART" id="SM00635">
    <property type="entry name" value="BID_2"/>
    <property type="match status" value="4"/>
</dbReference>
<gene>
    <name evidence="3" type="ORF">ElyMa_002325000</name>
</gene>
<dbReference type="InterPro" id="IPR008964">
    <property type="entry name" value="Invasin/intimin_cell_adhesion"/>
</dbReference>
<name>A0AAV4G4W0_9GAST</name>
<evidence type="ECO:0000313" key="3">
    <source>
        <dbReference type="EMBL" id="GFR80783.1"/>
    </source>
</evidence>
<feature type="domain" description="BIG2" evidence="2">
    <location>
        <begin position="80"/>
        <end position="157"/>
    </location>
</feature>
<dbReference type="SUPFAM" id="SSF49373">
    <property type="entry name" value="Invasin/intimin cell-adhesion fragments"/>
    <property type="match status" value="4"/>
</dbReference>
<evidence type="ECO:0000259" key="2">
    <source>
        <dbReference type="SMART" id="SM00635"/>
    </source>
</evidence>
<feature type="domain" description="BIG2" evidence="2">
    <location>
        <begin position="203"/>
        <end position="278"/>
    </location>
</feature>
<proteinExistence type="predicted"/>